<evidence type="ECO:0000313" key="2">
    <source>
        <dbReference type="Proteomes" id="UP000606974"/>
    </source>
</evidence>
<evidence type="ECO:0000313" key="1">
    <source>
        <dbReference type="EMBL" id="KAF7513273.1"/>
    </source>
</evidence>
<accession>A0A8H7AQ95</accession>
<protein>
    <submittedName>
        <fullName evidence="1">Uncharacterized protein</fullName>
    </submittedName>
</protein>
<dbReference type="AlphaFoldDB" id="A0A8H7AQ95"/>
<gene>
    <name evidence="1" type="ORF">GJ744_009694</name>
</gene>
<comment type="caution">
    <text evidence="1">The sequence shown here is derived from an EMBL/GenBank/DDBJ whole genome shotgun (WGS) entry which is preliminary data.</text>
</comment>
<dbReference type="Proteomes" id="UP000606974">
    <property type="component" value="Unassembled WGS sequence"/>
</dbReference>
<name>A0A8H7AQ95_9EURO</name>
<keyword evidence="2" id="KW-1185">Reference proteome</keyword>
<organism evidence="1 2">
    <name type="scientific">Endocarpon pusillum</name>
    <dbReference type="NCBI Taxonomy" id="364733"/>
    <lineage>
        <taxon>Eukaryota</taxon>
        <taxon>Fungi</taxon>
        <taxon>Dikarya</taxon>
        <taxon>Ascomycota</taxon>
        <taxon>Pezizomycotina</taxon>
        <taxon>Eurotiomycetes</taxon>
        <taxon>Chaetothyriomycetidae</taxon>
        <taxon>Verrucariales</taxon>
        <taxon>Verrucariaceae</taxon>
        <taxon>Endocarpon</taxon>
    </lineage>
</organism>
<dbReference type="EMBL" id="JAACFV010000006">
    <property type="protein sequence ID" value="KAF7513273.1"/>
    <property type="molecule type" value="Genomic_DNA"/>
</dbReference>
<proteinExistence type="predicted"/>
<reference evidence="1" key="1">
    <citation type="submission" date="2020-02" db="EMBL/GenBank/DDBJ databases">
        <authorList>
            <person name="Palmer J.M."/>
        </authorList>
    </citation>
    <scope>NUCLEOTIDE SEQUENCE</scope>
    <source>
        <strain evidence="1">EPUS1.4</strain>
        <tissue evidence="1">Thallus</tissue>
    </source>
</reference>
<sequence length="60" mass="6675">MVSQELEQWLSASRESFLILYPGTNMMAKALSIVRSAAQECDALEALVASQPFIMQALER</sequence>